<reference evidence="3" key="1">
    <citation type="submission" date="2024-02" db="UniProtKB">
        <authorList>
            <consortium name="WormBaseParasite"/>
        </authorList>
    </citation>
    <scope>IDENTIFICATION</scope>
</reference>
<evidence type="ECO:0000256" key="1">
    <source>
        <dbReference type="SAM" id="MobiDB-lite"/>
    </source>
</evidence>
<sequence length="158" mass="17008">MESTKEGSDLRFIEPQTVVHYTRDGVLSARNAANQDDSNDNKDSSNLSTGVSGYSPRQLGANLSSIASSHPSSNENTAKIQKLHSAIHHLDLARTPHPCNRIRAMAGSDLGNQSINEREIESLDVNQFPFSSTSSSPSYSRPTASLPAHSSEKSSCPL</sequence>
<accession>A0AAF3FIH2</accession>
<evidence type="ECO:0000313" key="2">
    <source>
        <dbReference type="Proteomes" id="UP000887575"/>
    </source>
</evidence>
<proteinExistence type="predicted"/>
<keyword evidence="2" id="KW-1185">Reference proteome</keyword>
<organism evidence="2 3">
    <name type="scientific">Mesorhabditis belari</name>
    <dbReference type="NCBI Taxonomy" id="2138241"/>
    <lineage>
        <taxon>Eukaryota</taxon>
        <taxon>Metazoa</taxon>
        <taxon>Ecdysozoa</taxon>
        <taxon>Nematoda</taxon>
        <taxon>Chromadorea</taxon>
        <taxon>Rhabditida</taxon>
        <taxon>Rhabditina</taxon>
        <taxon>Rhabditomorpha</taxon>
        <taxon>Rhabditoidea</taxon>
        <taxon>Rhabditidae</taxon>
        <taxon>Mesorhabditinae</taxon>
        <taxon>Mesorhabditis</taxon>
    </lineage>
</organism>
<evidence type="ECO:0000313" key="3">
    <source>
        <dbReference type="WBParaSite" id="MBELARI_LOCUS6714"/>
    </source>
</evidence>
<dbReference type="WBParaSite" id="MBELARI_LOCUS6714">
    <property type="protein sequence ID" value="MBELARI_LOCUS6714"/>
    <property type="gene ID" value="MBELARI_LOCUS6714"/>
</dbReference>
<feature type="region of interest" description="Disordered" evidence="1">
    <location>
        <begin position="29"/>
        <end position="80"/>
    </location>
</feature>
<feature type="compositionally biased region" description="Low complexity" evidence="1">
    <location>
        <begin position="131"/>
        <end position="145"/>
    </location>
</feature>
<protein>
    <submittedName>
        <fullName evidence="3">Uncharacterized protein</fullName>
    </submittedName>
</protein>
<feature type="compositionally biased region" description="Polar residues" evidence="1">
    <location>
        <begin position="61"/>
        <end position="79"/>
    </location>
</feature>
<feature type="region of interest" description="Disordered" evidence="1">
    <location>
        <begin position="126"/>
        <end position="158"/>
    </location>
</feature>
<dbReference type="Proteomes" id="UP000887575">
    <property type="component" value="Unassembled WGS sequence"/>
</dbReference>
<name>A0AAF3FIH2_9BILA</name>
<dbReference type="AlphaFoldDB" id="A0AAF3FIH2"/>